<dbReference type="InterPro" id="IPR001203">
    <property type="entry name" value="OxRdtase_Ald_Fedxn_C"/>
</dbReference>
<dbReference type="AlphaFoldDB" id="A0A376RHW9"/>
<dbReference type="SUPFAM" id="SSF48310">
    <property type="entry name" value="Aldehyde ferredoxin oxidoreductase, C-terminal domains"/>
    <property type="match status" value="1"/>
</dbReference>
<dbReference type="InterPro" id="IPR036021">
    <property type="entry name" value="Tungsten_al_ferr_oxy-like_C"/>
</dbReference>
<name>A0A376RHW9_ECOLX</name>
<dbReference type="InterPro" id="IPR051919">
    <property type="entry name" value="W-dependent_AOR"/>
</dbReference>
<gene>
    <name evidence="2" type="ORF">NCTC10865_02918</name>
</gene>
<dbReference type="PANTHER" id="PTHR30038:SF0">
    <property type="entry name" value="TUNGSTEN-CONTAINING ALDEHYDE FERREDOXIN OXIDOREDUCTASE"/>
    <property type="match status" value="1"/>
</dbReference>
<evidence type="ECO:0000313" key="2">
    <source>
        <dbReference type="EMBL" id="STI17610.1"/>
    </source>
</evidence>
<dbReference type="GO" id="GO:0051536">
    <property type="term" value="F:iron-sulfur cluster binding"/>
    <property type="evidence" value="ECO:0007669"/>
    <property type="project" value="InterPro"/>
</dbReference>
<dbReference type="GO" id="GO:0009055">
    <property type="term" value="F:electron transfer activity"/>
    <property type="evidence" value="ECO:0007669"/>
    <property type="project" value="InterPro"/>
</dbReference>
<dbReference type="InterPro" id="IPR013985">
    <property type="entry name" value="Ald_Fedxn_OxRdtase_dom3"/>
</dbReference>
<dbReference type="PANTHER" id="PTHR30038">
    <property type="entry name" value="ALDEHYDE FERREDOXIN OXIDOREDUCTASE"/>
    <property type="match status" value="1"/>
</dbReference>
<evidence type="ECO:0000313" key="3">
    <source>
        <dbReference type="Proteomes" id="UP000254159"/>
    </source>
</evidence>
<sequence length="148" mass="17539">MQLGLANDRSPLKSRNYRGDLALEAKFFKAITGEEMTQEKLDLAAERIFTLHRAYTVKLMQTKDMRNEHDLICSWVFDKDPQIPVFTEGTDKMDRDDMHASLTMFYKEMGWDPQLGCPTRETLQRLGWKILPPIWQHTIYCLRKEWVR</sequence>
<feature type="domain" description="Aldehyde ferredoxin oxidoreductase C-terminal" evidence="1">
    <location>
        <begin position="16"/>
        <end position="127"/>
    </location>
</feature>
<dbReference type="EMBL" id="UGCD01000002">
    <property type="protein sequence ID" value="STI17610.1"/>
    <property type="molecule type" value="Genomic_DNA"/>
</dbReference>
<dbReference type="Pfam" id="PF01314">
    <property type="entry name" value="AFOR_C"/>
    <property type="match status" value="1"/>
</dbReference>
<evidence type="ECO:0000259" key="1">
    <source>
        <dbReference type="Pfam" id="PF01314"/>
    </source>
</evidence>
<proteinExistence type="predicted"/>
<dbReference type="GO" id="GO:0016625">
    <property type="term" value="F:oxidoreductase activity, acting on the aldehyde or oxo group of donors, iron-sulfur protein as acceptor"/>
    <property type="evidence" value="ECO:0007669"/>
    <property type="project" value="InterPro"/>
</dbReference>
<protein>
    <submittedName>
        <fullName evidence="2">Putative aldehyde ferredoxin oxidoreductase</fullName>
    </submittedName>
</protein>
<reference evidence="2 3" key="1">
    <citation type="submission" date="2018-06" db="EMBL/GenBank/DDBJ databases">
        <authorList>
            <consortium name="Pathogen Informatics"/>
            <person name="Doyle S."/>
        </authorList>
    </citation>
    <scope>NUCLEOTIDE SEQUENCE [LARGE SCALE GENOMIC DNA]</scope>
    <source>
        <strain evidence="2 3">NCTC10865</strain>
    </source>
</reference>
<accession>A0A376RHW9</accession>
<organism evidence="2 3">
    <name type="scientific">Escherichia coli</name>
    <dbReference type="NCBI Taxonomy" id="562"/>
    <lineage>
        <taxon>Bacteria</taxon>
        <taxon>Pseudomonadati</taxon>
        <taxon>Pseudomonadota</taxon>
        <taxon>Gammaproteobacteria</taxon>
        <taxon>Enterobacterales</taxon>
        <taxon>Enterobacteriaceae</taxon>
        <taxon>Escherichia</taxon>
    </lineage>
</organism>
<dbReference type="Proteomes" id="UP000254159">
    <property type="component" value="Unassembled WGS sequence"/>
</dbReference>
<dbReference type="Gene3D" id="1.10.599.10">
    <property type="entry name" value="Aldehyde Ferredoxin Oxidoreductase Protein, subunit A, domain 3"/>
    <property type="match status" value="1"/>
</dbReference>